<keyword evidence="2" id="KW-0964">Secreted</keyword>
<dbReference type="Gene3D" id="3.30.430.20">
    <property type="entry name" value="Gnk2 domain, C-X8-C-X2-C motif"/>
    <property type="match status" value="6"/>
</dbReference>
<dbReference type="Pfam" id="PF07714">
    <property type="entry name" value="PK_Tyr_Ser-Thr"/>
    <property type="match status" value="1"/>
</dbReference>
<sequence length="970" mass="109060">MFWHIWKMEKDVLSVMLFLSIPLLMRSVLASGDPVFTFCNPKSINYTLSSPFENNLKLLLESFPSNTSVTGFYNSSTGKDPKVYGQALCRGDVNSTVCRDCIKKASQEILKQCKSEDAMIWFELCQVRYSLQNFFSLMVYTGKYPEQIYPEKNLSNPFYFDEVLKYLMINISKEAAFDPSERMFATGEIKFSRKETIYGLVQCTRDIPESSCDSCLVQALGDLQACCSSREGGIIVSRNCNMRFQLHQFYNASSGLLTYPSSKGHKLKIWMVVVLSFIPISVIAVLVGSCAVYHGRNKRTQRDDEKSQKALIHELTSHTGVAITQDGELVSAEELSFMDLSTIGVLPDGKEVAVKRLSRKSWQGITELKNEVILIAKLQHRNLVKLLGCGIEGEEKMLVYEFMPNRSLDFFIFNTSIYEGNLTLFHNNLQDVFSSLRSNASVSKFYNTSKGNDPDGVYSLYMCLDYVSNETCWHCITAATESILRRCPNTTEAVVWEEFCHLRFSNKNFFGQLNVAENYIGLDNIQNISEPEQFKPVVKETLNNLTKRAVSNLSANMYATGEVPFQDKTIYALVQCTRDLSADGCNSCLQRAITDVLTCCYFSVGARLPSPSCYLRYELYNFYGAPTSTNGQGGSSGWKTWMMVILAVASACLAIVLLGSCIFCLMIRKKARKGKGDFFATEYRNYTLNSPFENNLKLLLESLPSNTTVRGFYETSTGEDPKVYGQALCRGDVNSTVCRDCIKNANQEILKRCKTEDATIWFELCQVRYSGQNFSSLMVYFGKYPEQIYLEKNLSTNPVRFDKVLTYLMNKISSEAASDPSKRMFATGEIKVSRKETIYGLVQCTRDISQNLCYSCLVQALGDLHACCDSRQGGIIVSANCNVRFQLHQFYNASTVFLTYPSSKGPKLKIWMVVVIVFIPISVIAVLVGSCAVYHGRNKRTKRDDEKSQSALVHELASPTGVAITQDALA</sequence>
<dbReference type="PROSITE" id="PS51473">
    <property type="entry name" value="GNK2"/>
    <property type="match status" value="6"/>
</dbReference>
<dbReference type="InterPro" id="IPR038408">
    <property type="entry name" value="GNK2_sf"/>
</dbReference>
<dbReference type="InterPro" id="IPR020635">
    <property type="entry name" value="Tyr_kinase_cat_dom"/>
</dbReference>
<keyword evidence="10" id="KW-1185">Reference proteome</keyword>
<feature type="transmembrane region" description="Helical" evidence="6">
    <location>
        <begin position="269"/>
        <end position="293"/>
    </location>
</feature>
<dbReference type="GO" id="GO:0005576">
    <property type="term" value="C:extracellular region"/>
    <property type="evidence" value="ECO:0007669"/>
    <property type="project" value="UniProtKB-SubCell"/>
</dbReference>
<keyword evidence="6" id="KW-0812">Transmembrane</keyword>
<dbReference type="EMBL" id="VIBQ01000104">
    <property type="protein sequence ID" value="KAB8784164.1"/>
    <property type="molecule type" value="Genomic_DNA"/>
</dbReference>
<evidence type="ECO:0000256" key="2">
    <source>
        <dbReference type="ARBA" id="ARBA00022525"/>
    </source>
</evidence>
<evidence type="ECO:0000259" key="8">
    <source>
        <dbReference type="PROSITE" id="PS51473"/>
    </source>
</evidence>
<dbReference type="InterPro" id="IPR002902">
    <property type="entry name" value="GNK2"/>
</dbReference>
<feature type="transmembrane region" description="Helical" evidence="6">
    <location>
        <begin position="910"/>
        <end position="934"/>
    </location>
</feature>
<organism evidence="9 10">
    <name type="scientific">Carpinus fangiana</name>
    <dbReference type="NCBI Taxonomy" id="176857"/>
    <lineage>
        <taxon>Eukaryota</taxon>
        <taxon>Viridiplantae</taxon>
        <taxon>Streptophyta</taxon>
        <taxon>Embryophyta</taxon>
        <taxon>Tracheophyta</taxon>
        <taxon>Spermatophyta</taxon>
        <taxon>Magnoliopsida</taxon>
        <taxon>eudicotyledons</taxon>
        <taxon>Gunneridae</taxon>
        <taxon>Pentapetalae</taxon>
        <taxon>rosids</taxon>
        <taxon>fabids</taxon>
        <taxon>Fagales</taxon>
        <taxon>Betulaceae</taxon>
        <taxon>Carpinus</taxon>
    </lineage>
</organism>
<comment type="subcellular location">
    <subcellularLocation>
        <location evidence="1">Secreted</location>
    </subcellularLocation>
</comment>
<keyword evidence="6" id="KW-0472">Membrane</keyword>
<keyword evidence="6" id="KW-1133">Transmembrane helix</keyword>
<feature type="domain" description="Gnk2-homologous" evidence="8">
    <location>
        <begin position="674"/>
        <end position="774"/>
    </location>
</feature>
<dbReference type="InterPro" id="IPR050581">
    <property type="entry name" value="CRR_secretory_protein"/>
</dbReference>
<dbReference type="Pfam" id="PF01657">
    <property type="entry name" value="Stress-antifung"/>
    <property type="match status" value="6"/>
</dbReference>
<dbReference type="CDD" id="cd23509">
    <property type="entry name" value="Gnk2-like"/>
    <property type="match status" value="6"/>
</dbReference>
<evidence type="ECO:0000256" key="1">
    <source>
        <dbReference type="ARBA" id="ARBA00004613"/>
    </source>
</evidence>
<evidence type="ECO:0000313" key="9">
    <source>
        <dbReference type="EMBL" id="KAB8784164.1"/>
    </source>
</evidence>
<evidence type="ECO:0000313" key="10">
    <source>
        <dbReference type="Proteomes" id="UP000327013"/>
    </source>
</evidence>
<feature type="signal peptide" evidence="7">
    <location>
        <begin position="1"/>
        <end position="30"/>
    </location>
</feature>
<gene>
    <name evidence="9" type="ORF">FH972_026692</name>
</gene>
<dbReference type="PANTHER" id="PTHR32411:SF43">
    <property type="entry name" value="CYSTEINE-RICH REPEAT SECRETORY PROTEIN 38"/>
    <property type="match status" value="1"/>
</dbReference>
<dbReference type="Proteomes" id="UP000327013">
    <property type="component" value="Unassembled WGS sequence"/>
</dbReference>
<dbReference type="PANTHER" id="PTHR32411">
    <property type="entry name" value="CYSTEINE-RICH REPEAT SECRETORY PROTEIN 38-RELATED"/>
    <property type="match status" value="1"/>
</dbReference>
<feature type="chain" id="PRO_5024305463" description="Gnk2-homologous domain-containing protein" evidence="7">
    <location>
        <begin position="31"/>
        <end position="970"/>
    </location>
</feature>
<protein>
    <recommendedName>
        <fullName evidence="8">Gnk2-homologous domain-containing protein</fullName>
    </recommendedName>
</protein>
<feature type="domain" description="Gnk2-homologous" evidence="8">
    <location>
        <begin position="406"/>
        <end position="509"/>
    </location>
</feature>
<proteinExistence type="inferred from homology"/>
<accession>A0A5N6L5N5</accession>
<dbReference type="AlphaFoldDB" id="A0A5N6L5N5"/>
<dbReference type="GO" id="GO:0004713">
    <property type="term" value="F:protein tyrosine kinase activity"/>
    <property type="evidence" value="ECO:0007669"/>
    <property type="project" value="InterPro"/>
</dbReference>
<keyword evidence="3 7" id="KW-0732">Signal</keyword>
<feature type="domain" description="Gnk2-homologous" evidence="8">
    <location>
        <begin position="142"/>
        <end position="249"/>
    </location>
</feature>
<dbReference type="OrthoDB" id="1908162at2759"/>
<evidence type="ECO:0000256" key="5">
    <source>
        <dbReference type="ARBA" id="ARBA00038515"/>
    </source>
</evidence>
<dbReference type="FunFam" id="3.30.200.20:FF:001120">
    <property type="entry name" value="Putative DUF26-domain receptor-like protein kinase family protein"/>
    <property type="match status" value="1"/>
</dbReference>
<dbReference type="InterPro" id="IPR001245">
    <property type="entry name" value="Ser-Thr/Tyr_kinase_cat_dom"/>
</dbReference>
<comment type="similarity">
    <text evidence="5">Belongs to the cysteine-rich repeat secretory protein family.</text>
</comment>
<reference evidence="9 10" key="1">
    <citation type="submission" date="2019-06" db="EMBL/GenBank/DDBJ databases">
        <title>A chromosomal-level reference genome of Carpinus fangiana (Coryloideae, Betulaceae).</title>
        <authorList>
            <person name="Yang X."/>
            <person name="Wang Z."/>
            <person name="Zhang L."/>
            <person name="Hao G."/>
            <person name="Liu J."/>
            <person name="Yang Y."/>
        </authorList>
    </citation>
    <scope>NUCLEOTIDE SEQUENCE [LARGE SCALE GENOMIC DNA]</scope>
    <source>
        <strain evidence="9">Cfa_2016G</strain>
        <tissue evidence="9">Leaf</tissue>
    </source>
</reference>
<dbReference type="FunFam" id="3.30.430.20:FF:000002">
    <property type="entry name" value="Cysteine-rich receptor-like protein kinase 10"/>
    <property type="match status" value="3"/>
</dbReference>
<feature type="domain" description="Gnk2-homologous" evidence="8">
    <location>
        <begin position="34"/>
        <end position="134"/>
    </location>
</feature>
<feature type="domain" description="Gnk2-homologous" evidence="8">
    <location>
        <begin position="516"/>
        <end position="622"/>
    </location>
</feature>
<dbReference type="Gene3D" id="3.30.200.20">
    <property type="entry name" value="Phosphorylase Kinase, domain 1"/>
    <property type="match status" value="1"/>
</dbReference>
<evidence type="ECO:0000256" key="3">
    <source>
        <dbReference type="ARBA" id="ARBA00022729"/>
    </source>
</evidence>
<feature type="transmembrane region" description="Helical" evidence="6">
    <location>
        <begin position="644"/>
        <end position="668"/>
    </location>
</feature>
<evidence type="ECO:0000256" key="4">
    <source>
        <dbReference type="ARBA" id="ARBA00022737"/>
    </source>
</evidence>
<comment type="caution">
    <text evidence="9">The sequence shown here is derived from an EMBL/GenBank/DDBJ whole genome shotgun (WGS) entry which is preliminary data.</text>
</comment>
<evidence type="ECO:0000256" key="7">
    <source>
        <dbReference type="SAM" id="SignalP"/>
    </source>
</evidence>
<dbReference type="SUPFAM" id="SSF56112">
    <property type="entry name" value="Protein kinase-like (PK-like)"/>
    <property type="match status" value="1"/>
</dbReference>
<evidence type="ECO:0000256" key="6">
    <source>
        <dbReference type="SAM" id="Phobius"/>
    </source>
</evidence>
<keyword evidence="4" id="KW-0677">Repeat</keyword>
<feature type="domain" description="Gnk2-homologous" evidence="8">
    <location>
        <begin position="783"/>
        <end position="890"/>
    </location>
</feature>
<dbReference type="SMART" id="SM00219">
    <property type="entry name" value="TyrKc"/>
    <property type="match status" value="1"/>
</dbReference>
<name>A0A5N6L5N5_9ROSI</name>
<dbReference type="InterPro" id="IPR011009">
    <property type="entry name" value="Kinase-like_dom_sf"/>
</dbReference>